<proteinExistence type="predicted"/>
<dbReference type="EMBL" id="MJEQ01037192">
    <property type="protein sequence ID" value="OIS97480.1"/>
    <property type="molecule type" value="Genomic_DNA"/>
</dbReference>
<protein>
    <submittedName>
        <fullName evidence="1">Uncharacterized protein</fullName>
    </submittedName>
</protein>
<name>A0A1J6IQQ5_NICAT</name>
<dbReference type="PANTHER" id="PTHR48186">
    <property type="entry name" value="NB-ARC DOMAIN-CONTAINING PROTEIN"/>
    <property type="match status" value="1"/>
</dbReference>
<gene>
    <name evidence="1" type="ORF">A4A49_15267</name>
</gene>
<dbReference type="Proteomes" id="UP000187609">
    <property type="component" value="Unassembled WGS sequence"/>
</dbReference>
<sequence length="183" mass="20896">MQTTIVNLKSATNGVMRKSGKGFKNIDSNAQSNNLQTTTTINLKLEIIMRKNSKGFKKTNIDVDAQNKNLQTITVNMKSAREVDCSGDMRMSGKGFKKMDIDADTQSKNIVTTLTATKRCTEEILVNKKRSRVDFESSKRKYEDRVAEQNKAKRRTIMVDFHEMPKLVKDPCAPKHCSERRRF</sequence>
<dbReference type="PANTHER" id="PTHR48186:SF1">
    <property type="entry name" value="TPX2 C-TERMINAL DOMAIN-CONTAINING PROTEIN"/>
    <property type="match status" value="1"/>
</dbReference>
<organism evidence="1 2">
    <name type="scientific">Nicotiana attenuata</name>
    <name type="common">Coyote tobacco</name>
    <dbReference type="NCBI Taxonomy" id="49451"/>
    <lineage>
        <taxon>Eukaryota</taxon>
        <taxon>Viridiplantae</taxon>
        <taxon>Streptophyta</taxon>
        <taxon>Embryophyta</taxon>
        <taxon>Tracheophyta</taxon>
        <taxon>Spermatophyta</taxon>
        <taxon>Magnoliopsida</taxon>
        <taxon>eudicotyledons</taxon>
        <taxon>Gunneridae</taxon>
        <taxon>Pentapetalae</taxon>
        <taxon>asterids</taxon>
        <taxon>lamiids</taxon>
        <taxon>Solanales</taxon>
        <taxon>Solanaceae</taxon>
        <taxon>Nicotianoideae</taxon>
        <taxon>Nicotianeae</taxon>
        <taxon>Nicotiana</taxon>
    </lineage>
</organism>
<reference evidence="1" key="1">
    <citation type="submission" date="2016-11" db="EMBL/GenBank/DDBJ databases">
        <title>The genome of Nicotiana attenuata.</title>
        <authorList>
            <person name="Xu S."/>
            <person name="Brockmoeller T."/>
            <person name="Gaquerel E."/>
            <person name="Navarro A."/>
            <person name="Kuhl H."/>
            <person name="Gase K."/>
            <person name="Ling Z."/>
            <person name="Zhou W."/>
            <person name="Kreitzer C."/>
            <person name="Stanke M."/>
            <person name="Tang H."/>
            <person name="Lyons E."/>
            <person name="Pandey P."/>
            <person name="Pandey S.P."/>
            <person name="Timmermann B."/>
            <person name="Baldwin I.T."/>
        </authorList>
    </citation>
    <scope>NUCLEOTIDE SEQUENCE [LARGE SCALE GENOMIC DNA]</scope>
    <source>
        <strain evidence="1">UT</strain>
    </source>
</reference>
<dbReference type="AlphaFoldDB" id="A0A1J6IQQ5"/>
<keyword evidence="2" id="KW-1185">Reference proteome</keyword>
<comment type="caution">
    <text evidence="1">The sequence shown here is derived from an EMBL/GenBank/DDBJ whole genome shotgun (WGS) entry which is preliminary data.</text>
</comment>
<evidence type="ECO:0000313" key="2">
    <source>
        <dbReference type="Proteomes" id="UP000187609"/>
    </source>
</evidence>
<accession>A0A1J6IQQ5</accession>
<evidence type="ECO:0000313" key="1">
    <source>
        <dbReference type="EMBL" id="OIS97480.1"/>
    </source>
</evidence>
<dbReference type="Gramene" id="OIS97480">
    <property type="protein sequence ID" value="OIS97480"/>
    <property type="gene ID" value="A4A49_15267"/>
</dbReference>